<comment type="subcellular location">
    <subcellularLocation>
        <location evidence="9 10">Nucleus</location>
    </subcellularLocation>
</comment>
<evidence type="ECO:0000313" key="15">
    <source>
        <dbReference type="RefSeq" id="XP_005722693.1"/>
    </source>
</evidence>
<dbReference type="AlphaFoldDB" id="A0A3B4F413"/>
<feature type="region of interest" description="Disordered" evidence="11">
    <location>
        <begin position="198"/>
        <end position="256"/>
    </location>
</feature>
<dbReference type="InterPro" id="IPR009057">
    <property type="entry name" value="Homeodomain-like_sf"/>
</dbReference>
<dbReference type="RefSeq" id="XP_005722694.1">
    <property type="nucleotide sequence ID" value="XM_005722637.1"/>
</dbReference>
<proteinExistence type="inferred from homology"/>
<keyword evidence="5" id="KW-0804">Transcription</keyword>
<evidence type="ECO:0000256" key="1">
    <source>
        <dbReference type="ARBA" id="ARBA00022473"/>
    </source>
</evidence>
<keyword evidence="2" id="KW-0805">Transcription regulation</keyword>
<dbReference type="STRING" id="303518.ENSPNYP00000004364"/>
<keyword evidence="3 9" id="KW-0238">DNA-binding</keyword>
<evidence type="ECO:0000256" key="4">
    <source>
        <dbReference type="ARBA" id="ARBA00023155"/>
    </source>
</evidence>
<gene>
    <name evidence="15 16 17" type="primary">pdx1</name>
</gene>
<dbReference type="SUPFAM" id="SSF46689">
    <property type="entry name" value="Homeodomain-like"/>
    <property type="match status" value="1"/>
</dbReference>
<evidence type="ECO:0000313" key="14">
    <source>
        <dbReference type="Proteomes" id="UP000695023"/>
    </source>
</evidence>
<feature type="compositionally biased region" description="Basic and acidic residues" evidence="11">
    <location>
        <begin position="198"/>
        <end position="209"/>
    </location>
</feature>
<dbReference type="GO" id="GO:0000981">
    <property type="term" value="F:DNA-binding transcription factor activity, RNA polymerase II-specific"/>
    <property type="evidence" value="ECO:0007669"/>
    <property type="project" value="InterPro"/>
</dbReference>
<feature type="region of interest" description="Disordered" evidence="11">
    <location>
        <begin position="81"/>
        <end position="101"/>
    </location>
</feature>
<evidence type="ECO:0000256" key="9">
    <source>
        <dbReference type="PROSITE-ProRule" id="PRU00108"/>
    </source>
</evidence>
<keyword evidence="6 9" id="KW-0539">Nucleus</keyword>
<keyword evidence="1" id="KW-0217">Developmental protein</keyword>
<dbReference type="PRINTS" id="PR00025">
    <property type="entry name" value="ANTENNAPEDIA"/>
</dbReference>
<evidence type="ECO:0000256" key="11">
    <source>
        <dbReference type="SAM" id="MobiDB-lite"/>
    </source>
</evidence>
<dbReference type="PANTHER" id="PTHR45664:SF12">
    <property type="entry name" value="PANCREAS_DUODENUM HOMEOBOX PROTEIN 1"/>
    <property type="match status" value="1"/>
</dbReference>
<evidence type="ECO:0000256" key="10">
    <source>
        <dbReference type="RuleBase" id="RU000682"/>
    </source>
</evidence>
<comment type="similarity">
    <text evidence="7">Belongs to the Antp homeobox family. IPF1/XlHbox-8 subfamily.</text>
</comment>
<evidence type="ECO:0000313" key="13">
    <source>
        <dbReference type="Ensembl" id="ENSPNYP00000004364.1"/>
    </source>
</evidence>
<dbReference type="InterPro" id="IPR020479">
    <property type="entry name" value="HD_metazoa"/>
</dbReference>
<dbReference type="GO" id="GO:0005634">
    <property type="term" value="C:nucleus"/>
    <property type="evidence" value="ECO:0007669"/>
    <property type="project" value="UniProtKB-SubCell"/>
</dbReference>
<dbReference type="InterPro" id="IPR001356">
    <property type="entry name" value="HD"/>
</dbReference>
<dbReference type="RefSeq" id="XP_005722695.1">
    <property type="nucleotide sequence ID" value="XM_005722638.1"/>
</dbReference>
<evidence type="ECO:0000313" key="17">
    <source>
        <dbReference type="RefSeq" id="XP_005722695.1"/>
    </source>
</evidence>
<dbReference type="Proteomes" id="UP000695023">
    <property type="component" value="Unplaced"/>
</dbReference>
<evidence type="ECO:0000256" key="6">
    <source>
        <dbReference type="ARBA" id="ARBA00023242"/>
    </source>
</evidence>
<evidence type="ECO:0000313" key="16">
    <source>
        <dbReference type="RefSeq" id="XP_005722694.1"/>
    </source>
</evidence>
<reference evidence="15 16" key="2">
    <citation type="submission" date="2025-04" db="UniProtKB">
        <authorList>
            <consortium name="RefSeq"/>
        </authorList>
    </citation>
    <scope>IDENTIFICATION</scope>
</reference>
<dbReference type="GeneID" id="102211820"/>
<name>A0A3B4F413_9CICH</name>
<keyword evidence="4 9" id="KW-0371">Homeobox</keyword>
<evidence type="ECO:0000256" key="7">
    <source>
        <dbReference type="ARBA" id="ARBA00038297"/>
    </source>
</evidence>
<protein>
    <recommendedName>
        <fullName evidence="8">Pancreas/duodenum homeobox protein 1</fullName>
    </recommendedName>
</protein>
<evidence type="ECO:0000256" key="3">
    <source>
        <dbReference type="ARBA" id="ARBA00023125"/>
    </source>
</evidence>
<dbReference type="CTD" id="3651"/>
<evidence type="ECO:0000256" key="5">
    <source>
        <dbReference type="ARBA" id="ARBA00023163"/>
    </source>
</evidence>
<dbReference type="PROSITE" id="PS00027">
    <property type="entry name" value="HOMEOBOX_1"/>
    <property type="match status" value="1"/>
</dbReference>
<dbReference type="PANTHER" id="PTHR45664">
    <property type="entry name" value="PROTEIN ZERKNUELLT 1-RELATED"/>
    <property type="match status" value="1"/>
</dbReference>
<dbReference type="Pfam" id="PF00046">
    <property type="entry name" value="Homeodomain"/>
    <property type="match status" value="1"/>
</dbReference>
<keyword evidence="14" id="KW-1185">Reference proteome</keyword>
<dbReference type="Gene3D" id="1.10.10.60">
    <property type="entry name" value="Homeodomain-like"/>
    <property type="match status" value="1"/>
</dbReference>
<evidence type="ECO:0000256" key="2">
    <source>
        <dbReference type="ARBA" id="ARBA00023015"/>
    </source>
</evidence>
<dbReference type="RefSeq" id="XP_005722693.1">
    <property type="nucleotide sequence ID" value="XM_005722636.2"/>
</dbReference>
<dbReference type="GO" id="GO:0003309">
    <property type="term" value="P:type B pancreatic cell differentiation"/>
    <property type="evidence" value="ECO:0007669"/>
    <property type="project" value="TreeGrafter"/>
</dbReference>
<organism evidence="13">
    <name type="scientific">Pundamilia nyererei</name>
    <dbReference type="NCBI Taxonomy" id="303518"/>
    <lineage>
        <taxon>Eukaryota</taxon>
        <taxon>Metazoa</taxon>
        <taxon>Chordata</taxon>
        <taxon>Craniata</taxon>
        <taxon>Vertebrata</taxon>
        <taxon>Euteleostomi</taxon>
        <taxon>Actinopterygii</taxon>
        <taxon>Neopterygii</taxon>
        <taxon>Teleostei</taxon>
        <taxon>Neoteleostei</taxon>
        <taxon>Acanthomorphata</taxon>
        <taxon>Ovalentaria</taxon>
        <taxon>Cichlomorphae</taxon>
        <taxon>Cichliformes</taxon>
        <taxon>Cichlidae</taxon>
        <taxon>African cichlids</taxon>
        <taxon>Pseudocrenilabrinae</taxon>
        <taxon>Haplochromini</taxon>
        <taxon>Pundamilia</taxon>
    </lineage>
</organism>
<dbReference type="GO" id="GO:0000978">
    <property type="term" value="F:RNA polymerase II cis-regulatory region sequence-specific DNA binding"/>
    <property type="evidence" value="ECO:0007669"/>
    <property type="project" value="TreeGrafter"/>
</dbReference>
<dbReference type="InterPro" id="IPR017995">
    <property type="entry name" value="Homeobox_antennapedia"/>
</dbReference>
<dbReference type="CDD" id="cd00086">
    <property type="entry name" value="homeodomain"/>
    <property type="match status" value="1"/>
</dbReference>
<feature type="domain" description="Homeobox" evidence="12">
    <location>
        <begin position="139"/>
        <end position="199"/>
    </location>
</feature>
<dbReference type="SMART" id="SM00389">
    <property type="entry name" value="HOX"/>
    <property type="match status" value="1"/>
</dbReference>
<dbReference type="FunFam" id="1.10.10.60:FF:000176">
    <property type="entry name" value="pancreas/duodenum homeobox protein 1"/>
    <property type="match status" value="1"/>
</dbReference>
<evidence type="ECO:0000259" key="12">
    <source>
        <dbReference type="PROSITE" id="PS50071"/>
    </source>
</evidence>
<evidence type="ECO:0000256" key="8">
    <source>
        <dbReference type="ARBA" id="ARBA00040412"/>
    </source>
</evidence>
<dbReference type="GeneTree" id="ENSGT00940000163955"/>
<feature type="DNA-binding region" description="Homeobox" evidence="9">
    <location>
        <begin position="141"/>
        <end position="200"/>
    </location>
</feature>
<dbReference type="Ensembl" id="ENSPNYT00000004472.1">
    <property type="protein sequence ID" value="ENSPNYP00000004364.1"/>
    <property type="gene ID" value="ENSPNYG00000003394.1"/>
</dbReference>
<dbReference type="OrthoDB" id="6159439at2759"/>
<reference evidence="13" key="1">
    <citation type="submission" date="2023-09" db="UniProtKB">
        <authorList>
            <consortium name="Ensembl"/>
        </authorList>
    </citation>
    <scope>IDENTIFICATION</scope>
</reference>
<dbReference type="PRINTS" id="PR00024">
    <property type="entry name" value="HOMEOBOX"/>
</dbReference>
<dbReference type="GO" id="GO:0045944">
    <property type="term" value="P:positive regulation of transcription by RNA polymerase II"/>
    <property type="evidence" value="ECO:0007669"/>
    <property type="project" value="UniProtKB-ARBA"/>
</dbReference>
<accession>A0A3B4F413</accession>
<sequence>MNREDHFYPSQVFKDSCAYQRSQGDDYSHSSPPPCLYMSRQVHSVYTPPSMGALEQAGLPDIATTYSLPSMREEPGVPQLLHHHQHQQQQQTLQPPPGYSDPVEQSRYHLPFPWMKTTKSHSHTWKGQWAGSYVMTENEENKRTRTAYTRAQLLELEKEFLFNRYISRPRRVELALTLSLTERHIKIWFQNRRMKWKKEEDRRRARGADPDQDSSITSGDQGEAAGGVSSSNGPHPTTPPVSPLHGLSASGSRESA</sequence>
<dbReference type="InterPro" id="IPR017970">
    <property type="entry name" value="Homeobox_CS"/>
</dbReference>
<dbReference type="PROSITE" id="PS50071">
    <property type="entry name" value="HOMEOBOX_2"/>
    <property type="match status" value="1"/>
</dbReference>